<dbReference type="Gene3D" id="1.10.3720.10">
    <property type="entry name" value="MetI-like"/>
    <property type="match status" value="1"/>
</dbReference>
<keyword evidence="6 8" id="KW-1133">Transmembrane helix</keyword>
<evidence type="ECO:0000256" key="5">
    <source>
        <dbReference type="ARBA" id="ARBA00022692"/>
    </source>
</evidence>
<evidence type="ECO:0000313" key="11">
    <source>
        <dbReference type="Proteomes" id="UP000664122"/>
    </source>
</evidence>
<keyword evidence="4" id="KW-1003">Cell membrane</keyword>
<dbReference type="PANTHER" id="PTHR43227:SF8">
    <property type="entry name" value="DIACETYLCHITOBIOSE UPTAKE SYSTEM PERMEASE PROTEIN DASB"/>
    <property type="match status" value="1"/>
</dbReference>
<dbReference type="GO" id="GO:0005886">
    <property type="term" value="C:plasma membrane"/>
    <property type="evidence" value="ECO:0007669"/>
    <property type="project" value="UniProtKB-SubCell"/>
</dbReference>
<feature type="domain" description="ABC transmembrane type-1" evidence="9">
    <location>
        <begin position="74"/>
        <end position="287"/>
    </location>
</feature>
<feature type="transmembrane region" description="Helical" evidence="8">
    <location>
        <begin position="16"/>
        <end position="36"/>
    </location>
</feature>
<reference evidence="10" key="1">
    <citation type="submission" date="2021-03" db="EMBL/GenBank/DDBJ databases">
        <title>Whole genome sequence of Jiella sp. CQZ9-1.</title>
        <authorList>
            <person name="Tuo L."/>
        </authorList>
    </citation>
    <scope>NUCLEOTIDE SEQUENCE</scope>
    <source>
        <strain evidence="10">CQZ9-1</strain>
    </source>
</reference>
<dbReference type="SUPFAM" id="SSF161098">
    <property type="entry name" value="MetI-like"/>
    <property type="match status" value="1"/>
</dbReference>
<comment type="similarity">
    <text evidence="2 8">Belongs to the binding-protein-dependent transport system permease family.</text>
</comment>
<sequence>MSQAFVPVRCRRARPALFLAPAASLLLLFFLAPIVIDVGIAFTNMGESLKVTAWTLKNFDRILGADRMIPLILLTTFLYVTATLFFFNVGLGVVLAITTTAVSDRLGALFRGIWILPRMSPAVIYALLWIWVVDSSPQGLLNQVVTGIFGLAPLNLRNDHPLLVIILANGFVGASFAMVVLTSTIRSIPEHLFHAARVDGASEWSVLRFVVLPSLKGPVWFITIYQALSLLVTFEYILLITNGGPVYDSTTYALYVYRRAFEGGHYAYGAALAIALMLFGVCFTLLQWRLFGDGMNRTRPRIEVL</sequence>
<dbReference type="InterPro" id="IPR035906">
    <property type="entry name" value="MetI-like_sf"/>
</dbReference>
<evidence type="ECO:0000256" key="8">
    <source>
        <dbReference type="RuleBase" id="RU363032"/>
    </source>
</evidence>
<name>A0A939G270_9HYPH</name>
<organism evidence="10 11">
    <name type="scientific">Jiella flava</name>
    <dbReference type="NCBI Taxonomy" id="2816857"/>
    <lineage>
        <taxon>Bacteria</taxon>
        <taxon>Pseudomonadati</taxon>
        <taxon>Pseudomonadota</taxon>
        <taxon>Alphaproteobacteria</taxon>
        <taxon>Hyphomicrobiales</taxon>
        <taxon>Aurantimonadaceae</taxon>
        <taxon>Jiella</taxon>
    </lineage>
</organism>
<proteinExistence type="inferred from homology"/>
<feature type="transmembrane region" description="Helical" evidence="8">
    <location>
        <begin position="162"/>
        <end position="181"/>
    </location>
</feature>
<gene>
    <name evidence="10" type="ORF">J1C48_16660</name>
</gene>
<feature type="transmembrane region" description="Helical" evidence="8">
    <location>
        <begin position="109"/>
        <end position="132"/>
    </location>
</feature>
<keyword evidence="11" id="KW-1185">Reference proteome</keyword>
<evidence type="ECO:0000313" key="10">
    <source>
        <dbReference type="EMBL" id="MBO0664213.1"/>
    </source>
</evidence>
<feature type="transmembrane region" description="Helical" evidence="8">
    <location>
        <begin position="218"/>
        <end position="239"/>
    </location>
</feature>
<keyword evidence="5 8" id="KW-0812">Transmembrane</keyword>
<evidence type="ECO:0000256" key="3">
    <source>
        <dbReference type="ARBA" id="ARBA00022448"/>
    </source>
</evidence>
<evidence type="ECO:0000256" key="4">
    <source>
        <dbReference type="ARBA" id="ARBA00022475"/>
    </source>
</evidence>
<comment type="caution">
    <text evidence="10">The sequence shown here is derived from an EMBL/GenBank/DDBJ whole genome shotgun (WGS) entry which is preliminary data.</text>
</comment>
<comment type="subcellular location">
    <subcellularLocation>
        <location evidence="1 8">Cell membrane</location>
        <topology evidence="1 8">Multi-pass membrane protein</topology>
    </subcellularLocation>
</comment>
<feature type="transmembrane region" description="Helical" evidence="8">
    <location>
        <begin position="266"/>
        <end position="291"/>
    </location>
</feature>
<protein>
    <submittedName>
        <fullName evidence="10">Sugar ABC transporter permease</fullName>
    </submittedName>
</protein>
<accession>A0A939G270</accession>
<dbReference type="Pfam" id="PF00528">
    <property type="entry name" value="BPD_transp_1"/>
    <property type="match status" value="1"/>
</dbReference>
<dbReference type="CDD" id="cd06261">
    <property type="entry name" value="TM_PBP2"/>
    <property type="match status" value="1"/>
</dbReference>
<evidence type="ECO:0000256" key="7">
    <source>
        <dbReference type="ARBA" id="ARBA00023136"/>
    </source>
</evidence>
<keyword evidence="7 8" id="KW-0472">Membrane</keyword>
<dbReference type="GO" id="GO:0055085">
    <property type="term" value="P:transmembrane transport"/>
    <property type="evidence" value="ECO:0007669"/>
    <property type="project" value="InterPro"/>
</dbReference>
<evidence type="ECO:0000256" key="2">
    <source>
        <dbReference type="ARBA" id="ARBA00009306"/>
    </source>
</evidence>
<dbReference type="PROSITE" id="PS50928">
    <property type="entry name" value="ABC_TM1"/>
    <property type="match status" value="1"/>
</dbReference>
<feature type="transmembrane region" description="Helical" evidence="8">
    <location>
        <begin position="68"/>
        <end position="97"/>
    </location>
</feature>
<dbReference type="InterPro" id="IPR050809">
    <property type="entry name" value="UgpAE/MalFG_permease"/>
</dbReference>
<keyword evidence="3 8" id="KW-0813">Transport</keyword>
<dbReference type="RefSeq" id="WP_207259132.1">
    <property type="nucleotide sequence ID" value="NZ_JAFMPP010000018.1"/>
</dbReference>
<evidence type="ECO:0000256" key="1">
    <source>
        <dbReference type="ARBA" id="ARBA00004651"/>
    </source>
</evidence>
<dbReference type="EMBL" id="JAFMPP010000018">
    <property type="protein sequence ID" value="MBO0664213.1"/>
    <property type="molecule type" value="Genomic_DNA"/>
</dbReference>
<dbReference type="Proteomes" id="UP000664122">
    <property type="component" value="Unassembled WGS sequence"/>
</dbReference>
<evidence type="ECO:0000256" key="6">
    <source>
        <dbReference type="ARBA" id="ARBA00022989"/>
    </source>
</evidence>
<dbReference type="AlphaFoldDB" id="A0A939G270"/>
<evidence type="ECO:0000259" key="9">
    <source>
        <dbReference type="PROSITE" id="PS50928"/>
    </source>
</evidence>
<dbReference type="InterPro" id="IPR000515">
    <property type="entry name" value="MetI-like"/>
</dbReference>
<dbReference type="PANTHER" id="PTHR43227">
    <property type="entry name" value="BLL4140 PROTEIN"/>
    <property type="match status" value="1"/>
</dbReference>